<dbReference type="PANTHER" id="PTHR30069">
    <property type="entry name" value="TONB-DEPENDENT OUTER MEMBRANE RECEPTOR"/>
    <property type="match status" value="1"/>
</dbReference>
<dbReference type="Proteomes" id="UP000190667">
    <property type="component" value="Unassembled WGS sequence"/>
</dbReference>
<name>A0A1S8YQR4_9GAMM</name>
<evidence type="ECO:0000256" key="5">
    <source>
        <dbReference type="ARBA" id="ARBA00022729"/>
    </source>
</evidence>
<comment type="subcellular location">
    <subcellularLocation>
        <location evidence="1 9">Cell outer membrane</location>
        <topology evidence="1 9">Multi-pass membrane protein</topology>
    </subcellularLocation>
</comment>
<proteinExistence type="inferred from homology"/>
<evidence type="ECO:0000259" key="12">
    <source>
        <dbReference type="Pfam" id="PF00593"/>
    </source>
</evidence>
<evidence type="ECO:0000256" key="4">
    <source>
        <dbReference type="ARBA" id="ARBA00022692"/>
    </source>
</evidence>
<keyword evidence="14" id="KW-0675">Receptor</keyword>
<dbReference type="GO" id="GO:0009279">
    <property type="term" value="C:cell outer membrane"/>
    <property type="evidence" value="ECO:0007669"/>
    <property type="project" value="UniProtKB-SubCell"/>
</dbReference>
<dbReference type="PROSITE" id="PS52016">
    <property type="entry name" value="TONB_DEPENDENT_REC_3"/>
    <property type="match status" value="1"/>
</dbReference>
<accession>A0A1S8YQR4</accession>
<evidence type="ECO:0000256" key="7">
    <source>
        <dbReference type="ARBA" id="ARBA00023136"/>
    </source>
</evidence>
<keyword evidence="5" id="KW-0732">Signal</keyword>
<keyword evidence="8 9" id="KW-0998">Cell outer membrane</keyword>
<feature type="domain" description="TonB-dependent receptor plug" evidence="13">
    <location>
        <begin position="16"/>
        <end position="113"/>
    </location>
</feature>
<keyword evidence="3 9" id="KW-1134">Transmembrane beta strand</keyword>
<feature type="short sequence motif" description="TonB C-terminal box" evidence="10">
    <location>
        <begin position="597"/>
        <end position="614"/>
    </location>
</feature>
<dbReference type="Gene3D" id="2.170.130.10">
    <property type="entry name" value="TonB-dependent receptor, plug domain"/>
    <property type="match status" value="1"/>
</dbReference>
<evidence type="ECO:0000256" key="8">
    <source>
        <dbReference type="ARBA" id="ARBA00023237"/>
    </source>
</evidence>
<dbReference type="Pfam" id="PF07715">
    <property type="entry name" value="Plug"/>
    <property type="match status" value="1"/>
</dbReference>
<keyword evidence="6 11" id="KW-0798">TonB box</keyword>
<evidence type="ECO:0000313" key="14">
    <source>
        <dbReference type="EMBL" id="OON41501.1"/>
    </source>
</evidence>
<dbReference type="GO" id="GO:0015344">
    <property type="term" value="F:siderophore uptake transmembrane transporter activity"/>
    <property type="evidence" value="ECO:0007669"/>
    <property type="project" value="TreeGrafter"/>
</dbReference>
<dbReference type="InterPro" id="IPR010917">
    <property type="entry name" value="TonB_rcpt_CS"/>
</dbReference>
<keyword evidence="2 9" id="KW-0813">Transport</keyword>
<dbReference type="OrthoDB" id="5332150at2"/>
<dbReference type="InterPro" id="IPR037066">
    <property type="entry name" value="Plug_dom_sf"/>
</dbReference>
<dbReference type="PANTHER" id="PTHR30069:SF49">
    <property type="entry name" value="OUTER MEMBRANE PROTEIN C"/>
    <property type="match status" value="1"/>
</dbReference>
<keyword evidence="7 9" id="KW-0472">Membrane</keyword>
<evidence type="ECO:0000256" key="10">
    <source>
        <dbReference type="PROSITE-ProRule" id="PRU10144"/>
    </source>
</evidence>
<feature type="domain" description="TonB-dependent receptor-like beta-barrel" evidence="12">
    <location>
        <begin position="167"/>
        <end position="574"/>
    </location>
</feature>
<dbReference type="Gene3D" id="2.40.170.20">
    <property type="entry name" value="TonB-dependent receptor, beta-barrel domain"/>
    <property type="match status" value="1"/>
</dbReference>
<dbReference type="InterPro" id="IPR039426">
    <property type="entry name" value="TonB-dep_rcpt-like"/>
</dbReference>
<sequence>MTVTSAAPTDAGKVIVNTKDAAQPLSASDGGGLLATLPGFSQIRNGGSNGDPVFRGMFGSRLNILADGGNLQGGCGSRMDSPTSYISPKNFDLVEIISGPQTVLWGPMASAGTVLFERAAEHFTAPGIKGSLSTLFGANGRSDQQLSMAVGNQSGWMRVDANRSVADDFKDGDGQRVPGMWRKWNGGVTLGWTPSADDLVELSLGGGDGEARYAGRGMDGAKFLRKSASLKVEKYNLTEHLSKLSWRSYYNSTDHIMDNFSLREAPMMKMASEVGSIVYGTRLSAEWQKDATQITAGVDAQQNQHRKKQPVGWEADAEYRQAGVFAEWQQQVTENGKTVTGLRIDNIRATDLRQGREDIREANLPGAFMRYEHRFPDMPVMAWSGIGYTERFPDYWELFSGKAGGDSFHQLKNEKTLQWDSGVQYQGDDVSLWLSGWINKVNDYVLFDYSTPVSRSSNIDASTFGGETGAGWRFATHWKAEASLTYTRGENLSQHRALPQIPPLDTKVALTYSASNWDTTLTLRGVASQGRVAKDQGNVIGRDLGRSPGFGVLSWKVNYQLSDNLSLGGGVDNILNKNYAQHLNTAGNKQFGFASSQRVPEPGRSWWFNAEYKF</sequence>
<evidence type="ECO:0000313" key="15">
    <source>
        <dbReference type="Proteomes" id="UP000190667"/>
    </source>
</evidence>
<organism evidence="14 15">
    <name type="scientific">Izhakiella australiensis</name>
    <dbReference type="NCBI Taxonomy" id="1926881"/>
    <lineage>
        <taxon>Bacteria</taxon>
        <taxon>Pseudomonadati</taxon>
        <taxon>Pseudomonadota</taxon>
        <taxon>Gammaproteobacteria</taxon>
        <taxon>Enterobacterales</taxon>
        <taxon>Erwiniaceae</taxon>
        <taxon>Izhakiella</taxon>
    </lineage>
</organism>
<dbReference type="Pfam" id="PF00593">
    <property type="entry name" value="TonB_dep_Rec_b-barrel"/>
    <property type="match status" value="1"/>
</dbReference>
<comment type="similarity">
    <text evidence="9 11">Belongs to the TonB-dependent receptor family.</text>
</comment>
<evidence type="ECO:0000256" key="11">
    <source>
        <dbReference type="RuleBase" id="RU003357"/>
    </source>
</evidence>
<dbReference type="SUPFAM" id="SSF56935">
    <property type="entry name" value="Porins"/>
    <property type="match status" value="1"/>
</dbReference>
<dbReference type="InterPro" id="IPR000531">
    <property type="entry name" value="Beta-barrel_TonB"/>
</dbReference>
<dbReference type="AlphaFoldDB" id="A0A1S8YQR4"/>
<dbReference type="STRING" id="1926881.BTJ39_05135"/>
<reference evidence="14 15" key="1">
    <citation type="submission" date="2016-12" db="EMBL/GenBank/DDBJ databases">
        <title>Izhakiella australiana sp. nov. of genus Izhakiella isolated from Australian desert.</title>
        <authorList>
            <person name="Ji M."/>
        </authorList>
    </citation>
    <scope>NUCLEOTIDE SEQUENCE [LARGE SCALE GENOMIC DNA]</scope>
    <source>
        <strain evidence="14 15">D4N98</strain>
    </source>
</reference>
<evidence type="ECO:0000256" key="3">
    <source>
        <dbReference type="ARBA" id="ARBA00022452"/>
    </source>
</evidence>
<keyword evidence="4 9" id="KW-0812">Transmembrane</keyword>
<dbReference type="InterPro" id="IPR012910">
    <property type="entry name" value="Plug_dom"/>
</dbReference>
<evidence type="ECO:0000259" key="13">
    <source>
        <dbReference type="Pfam" id="PF07715"/>
    </source>
</evidence>
<gene>
    <name evidence="14" type="ORF">BTJ39_05135</name>
</gene>
<evidence type="ECO:0000256" key="2">
    <source>
        <dbReference type="ARBA" id="ARBA00022448"/>
    </source>
</evidence>
<dbReference type="PROSITE" id="PS01156">
    <property type="entry name" value="TONB_DEPENDENT_REC_2"/>
    <property type="match status" value="1"/>
</dbReference>
<dbReference type="InterPro" id="IPR036942">
    <property type="entry name" value="Beta-barrel_TonB_sf"/>
</dbReference>
<keyword evidence="15" id="KW-1185">Reference proteome</keyword>
<evidence type="ECO:0000256" key="6">
    <source>
        <dbReference type="ARBA" id="ARBA00023077"/>
    </source>
</evidence>
<evidence type="ECO:0000256" key="1">
    <source>
        <dbReference type="ARBA" id="ARBA00004571"/>
    </source>
</evidence>
<comment type="caution">
    <text evidence="14">The sequence shown here is derived from an EMBL/GenBank/DDBJ whole genome shotgun (WGS) entry which is preliminary data.</text>
</comment>
<dbReference type="GO" id="GO:0044718">
    <property type="term" value="P:siderophore transmembrane transport"/>
    <property type="evidence" value="ECO:0007669"/>
    <property type="project" value="TreeGrafter"/>
</dbReference>
<dbReference type="CDD" id="cd01347">
    <property type="entry name" value="ligand_gated_channel"/>
    <property type="match status" value="1"/>
</dbReference>
<dbReference type="EMBL" id="MRUL01000002">
    <property type="protein sequence ID" value="OON41501.1"/>
    <property type="molecule type" value="Genomic_DNA"/>
</dbReference>
<protein>
    <submittedName>
        <fullName evidence="14">TonB-dependent copper receptor</fullName>
    </submittedName>
</protein>
<evidence type="ECO:0000256" key="9">
    <source>
        <dbReference type="PROSITE-ProRule" id="PRU01360"/>
    </source>
</evidence>
<dbReference type="InterPro" id="IPR010100">
    <property type="entry name" value="TonB-dep_Cu_rcpt"/>
</dbReference>
<dbReference type="NCBIfam" id="TIGR01778">
    <property type="entry name" value="TonB-copper"/>
    <property type="match status" value="1"/>
</dbReference>